<name>H6MT70_GORPV</name>
<dbReference type="AlphaFoldDB" id="H6MT70"/>
<gene>
    <name evidence="1" type="ordered locus">GPOL_c03630</name>
</gene>
<dbReference type="HOGENOM" id="CLU_3153364_0_0_11"/>
<organism evidence="1 2">
    <name type="scientific">Gordonia polyisoprenivorans (strain DSM 44266 / VH2)</name>
    <dbReference type="NCBI Taxonomy" id="1112204"/>
    <lineage>
        <taxon>Bacteria</taxon>
        <taxon>Bacillati</taxon>
        <taxon>Actinomycetota</taxon>
        <taxon>Actinomycetes</taxon>
        <taxon>Mycobacteriales</taxon>
        <taxon>Gordoniaceae</taxon>
        <taxon>Gordonia</taxon>
    </lineage>
</organism>
<dbReference type="EMBL" id="CP003119">
    <property type="protein sequence ID" value="AFA71436.1"/>
    <property type="molecule type" value="Genomic_DNA"/>
</dbReference>
<evidence type="ECO:0000313" key="2">
    <source>
        <dbReference type="Proteomes" id="UP000009154"/>
    </source>
</evidence>
<dbReference type="KEGG" id="gpo:GPOL_c03630"/>
<proteinExistence type="predicted"/>
<sequence length="48" mass="4846">MGWIRGLGIALAGFAYSLVVRIGSGPMLQISSSGQGPLMNLPGSPSSL</sequence>
<evidence type="ECO:0000313" key="1">
    <source>
        <dbReference type="EMBL" id="AFA71436.1"/>
    </source>
</evidence>
<accession>H6MT70</accession>
<protein>
    <submittedName>
        <fullName evidence="1">Uncharacterized protein</fullName>
    </submittedName>
</protein>
<dbReference type="Proteomes" id="UP000009154">
    <property type="component" value="Chromosome"/>
</dbReference>
<keyword evidence="2" id="KW-1185">Reference proteome</keyword>
<reference evidence="1 2" key="1">
    <citation type="journal article" date="2012" name="Appl. Environ. Microbiol.">
        <title>Involvement of two latex-clearing proteins during rubber degradation and insights into the subsequent degradation pathway revealed by the genome sequence of Gordonia polyisoprenivorans strain VH2.</title>
        <authorList>
            <person name="Hiessl S."/>
            <person name="Schuldes J."/>
            <person name="Thurmer A."/>
            <person name="Halbsguth T."/>
            <person name="Broker D."/>
            <person name="Angelov A."/>
            <person name="Liebl W."/>
            <person name="Daniel R."/>
            <person name="Steinbuchel A."/>
        </authorList>
    </citation>
    <scope>NUCLEOTIDE SEQUENCE [LARGE SCALE GENOMIC DNA]</scope>
    <source>
        <strain evidence="2">DSM 44266 / VH2</strain>
    </source>
</reference>